<dbReference type="OrthoDB" id="7266775at2"/>
<feature type="domain" description="Tail specific protease" evidence="1">
    <location>
        <begin position="185"/>
        <end position="406"/>
    </location>
</feature>
<dbReference type="Gene3D" id="3.90.226.10">
    <property type="entry name" value="2-enoyl-CoA Hydratase, Chain A, domain 1"/>
    <property type="match status" value="1"/>
</dbReference>
<dbReference type="Gene3D" id="3.30.750.44">
    <property type="match status" value="1"/>
</dbReference>
<dbReference type="Pfam" id="PF03572">
    <property type="entry name" value="Peptidase_S41"/>
    <property type="match status" value="1"/>
</dbReference>
<dbReference type="Proteomes" id="UP000298438">
    <property type="component" value="Unassembled WGS sequence"/>
</dbReference>
<dbReference type="SMART" id="SM00245">
    <property type="entry name" value="TSPc"/>
    <property type="match status" value="1"/>
</dbReference>
<dbReference type="AlphaFoldDB" id="A0A4Y9SPJ9"/>
<dbReference type="PANTHER" id="PTHR32060">
    <property type="entry name" value="TAIL-SPECIFIC PROTEASE"/>
    <property type="match status" value="1"/>
</dbReference>
<keyword evidence="3" id="KW-1185">Reference proteome</keyword>
<dbReference type="GO" id="GO:0007165">
    <property type="term" value="P:signal transduction"/>
    <property type="evidence" value="ECO:0007669"/>
    <property type="project" value="TreeGrafter"/>
</dbReference>
<evidence type="ECO:0000313" key="2">
    <source>
        <dbReference type="EMBL" id="TFW25540.1"/>
    </source>
</evidence>
<organism evidence="2 3">
    <name type="scientific">Zemynaea arenosa</name>
    <dbReference type="NCBI Taxonomy" id="2561931"/>
    <lineage>
        <taxon>Bacteria</taxon>
        <taxon>Pseudomonadati</taxon>
        <taxon>Pseudomonadota</taxon>
        <taxon>Betaproteobacteria</taxon>
        <taxon>Burkholderiales</taxon>
        <taxon>Oxalobacteraceae</taxon>
        <taxon>Telluria group</taxon>
        <taxon>Zemynaea</taxon>
    </lineage>
</organism>
<dbReference type="InterPro" id="IPR029045">
    <property type="entry name" value="ClpP/crotonase-like_dom_sf"/>
</dbReference>
<proteinExistence type="predicted"/>
<dbReference type="GO" id="GO:0030288">
    <property type="term" value="C:outer membrane-bounded periplasmic space"/>
    <property type="evidence" value="ECO:0007669"/>
    <property type="project" value="TreeGrafter"/>
</dbReference>
<protein>
    <recommendedName>
        <fullName evidence="1">Tail specific protease domain-containing protein</fullName>
    </recommendedName>
</protein>
<evidence type="ECO:0000259" key="1">
    <source>
        <dbReference type="SMART" id="SM00245"/>
    </source>
</evidence>
<name>A0A4Y9SPJ9_9BURK</name>
<dbReference type="SUPFAM" id="SSF52096">
    <property type="entry name" value="ClpP/crotonase"/>
    <property type="match status" value="1"/>
</dbReference>
<dbReference type="EMBL" id="SPVF01000076">
    <property type="protein sequence ID" value="TFW25540.1"/>
    <property type="molecule type" value="Genomic_DNA"/>
</dbReference>
<dbReference type="InterPro" id="IPR005151">
    <property type="entry name" value="Tail-specific_protease"/>
</dbReference>
<accession>A0A4Y9SPJ9</accession>
<sequence length="430" mass="47642">MKDKQAFENRLFESPALATPWRENISEDEKVAGLSKFWSEVKYNFIYTDTLRQIDWDQLYLEYLPKVRATRSTTEYYQVLMQLCAKLRDGHTNVYPPDQTDDTLLARPLLRTQLAEDRVFVRYVFSPELEKAGVVPGVEIVAVDGEPAAQYRVREVAPYASASTPQDLAVRTGIYGFLSGDLKRTPRVTFARADGSRFTIPVPRASVADWVKARPPMKPFELRMLPGNVAYVALNGFGNQAAADGYIAAWPQIAKASALIIDVRDNGGGNSDVGYRVLATLADKPLTLSQWSTREYKPTYRAWGRQNVDYKGPVATWQPDLAHQFRGKVAVLTAPTTYSAAEDFTLVFDLMKRGAIIGEATGGSTGQPLFFALPGGGRARVCTKKDTYPDGKPFVGVGVQPHIAARQTVADLHKGRDTVLETALAWVTQP</sequence>
<dbReference type="Pfam" id="PF14684">
    <property type="entry name" value="Tricorn_C1"/>
    <property type="match status" value="1"/>
</dbReference>
<evidence type="ECO:0000313" key="3">
    <source>
        <dbReference type="Proteomes" id="UP000298438"/>
    </source>
</evidence>
<dbReference type="InterPro" id="IPR028204">
    <property type="entry name" value="Tricorn_C1"/>
</dbReference>
<dbReference type="GO" id="GO:0004175">
    <property type="term" value="F:endopeptidase activity"/>
    <property type="evidence" value="ECO:0007669"/>
    <property type="project" value="TreeGrafter"/>
</dbReference>
<comment type="caution">
    <text evidence="2">The sequence shown here is derived from an EMBL/GenBank/DDBJ whole genome shotgun (WGS) entry which is preliminary data.</text>
</comment>
<dbReference type="PANTHER" id="PTHR32060:SF30">
    <property type="entry name" value="CARBOXY-TERMINAL PROCESSING PROTEASE CTPA"/>
    <property type="match status" value="1"/>
</dbReference>
<gene>
    <name evidence="2" type="ORF">E4L96_05480</name>
</gene>
<dbReference type="GO" id="GO:0006508">
    <property type="term" value="P:proteolysis"/>
    <property type="evidence" value="ECO:0007669"/>
    <property type="project" value="InterPro"/>
</dbReference>
<dbReference type="GO" id="GO:0008236">
    <property type="term" value="F:serine-type peptidase activity"/>
    <property type="evidence" value="ECO:0007669"/>
    <property type="project" value="InterPro"/>
</dbReference>
<reference evidence="2 3" key="1">
    <citation type="submission" date="2019-03" db="EMBL/GenBank/DDBJ databases">
        <title>Draft Genome Sequence of Massilia arenosa sp. nov., a Novel Massilia Species Isolated from a Sandy-loam Maize Soil.</title>
        <authorList>
            <person name="Raths R."/>
            <person name="Peta V."/>
            <person name="Bucking H."/>
        </authorList>
    </citation>
    <scope>NUCLEOTIDE SEQUENCE [LARGE SCALE GENOMIC DNA]</scope>
    <source>
        <strain evidence="2 3">MC02</strain>
    </source>
</reference>
<dbReference type="CDD" id="cd07563">
    <property type="entry name" value="Peptidase_S41_IRBP"/>
    <property type="match status" value="1"/>
</dbReference>